<sequence>MVQLASLYGVIAQPGIKGETGAWVGDRKIGAIGVKISQGITSHGLAFNIDPDLSYFRHIVPCGIAGKGVTSLRRETEMDLPDDEVISKQLIQFLAKLFHYDTIQWKMDVAPLLNKDAMS</sequence>
<dbReference type="EC" id="2.3.1.181" evidence="3"/>
<dbReference type="Pfam" id="PF21948">
    <property type="entry name" value="LplA-B_cat"/>
    <property type="match status" value="1"/>
</dbReference>
<feature type="domain" description="BPL/LPL catalytic" evidence="8">
    <location>
        <begin position="1"/>
        <end position="102"/>
    </location>
</feature>
<accession>A0A835RBZ4</accession>
<dbReference type="GO" id="GO:0033819">
    <property type="term" value="F:lipoyl(octanoyl) transferase activity"/>
    <property type="evidence" value="ECO:0007669"/>
    <property type="project" value="UniProtKB-EC"/>
</dbReference>
<organism evidence="9 10">
    <name type="scientific">Vanilla planifolia</name>
    <name type="common">Vanilla</name>
    <dbReference type="NCBI Taxonomy" id="51239"/>
    <lineage>
        <taxon>Eukaryota</taxon>
        <taxon>Viridiplantae</taxon>
        <taxon>Streptophyta</taxon>
        <taxon>Embryophyta</taxon>
        <taxon>Tracheophyta</taxon>
        <taxon>Spermatophyta</taxon>
        <taxon>Magnoliopsida</taxon>
        <taxon>Liliopsida</taxon>
        <taxon>Asparagales</taxon>
        <taxon>Orchidaceae</taxon>
        <taxon>Vanilloideae</taxon>
        <taxon>Vanilleae</taxon>
        <taxon>Vanilla</taxon>
    </lineage>
</organism>
<evidence type="ECO:0000256" key="1">
    <source>
        <dbReference type="ARBA" id="ARBA00004821"/>
    </source>
</evidence>
<evidence type="ECO:0000256" key="3">
    <source>
        <dbReference type="ARBA" id="ARBA00012334"/>
    </source>
</evidence>
<feature type="active site" description="Acyl-thioester intermediate" evidence="6">
    <location>
        <position position="62"/>
    </location>
</feature>
<name>A0A835RBZ4_VANPL</name>
<keyword evidence="5" id="KW-0012">Acyltransferase</keyword>
<protein>
    <recommendedName>
        <fullName evidence="3">lipoyl(octanoyl) transferase</fullName>
        <ecNumber evidence="3">2.3.1.181</ecNumber>
    </recommendedName>
</protein>
<dbReference type="PANTHER" id="PTHR10993:SF15">
    <property type="entry name" value="OCTANOYLTRANSFERASE LIP2, MITOCHONDRIAL"/>
    <property type="match status" value="1"/>
</dbReference>
<dbReference type="OrthoDB" id="19908at2759"/>
<evidence type="ECO:0000256" key="2">
    <source>
        <dbReference type="ARBA" id="ARBA00007907"/>
    </source>
</evidence>
<evidence type="ECO:0000256" key="7">
    <source>
        <dbReference type="PIRSR" id="PIRSR016262-3"/>
    </source>
</evidence>
<evidence type="ECO:0000256" key="5">
    <source>
        <dbReference type="ARBA" id="ARBA00023315"/>
    </source>
</evidence>
<feature type="site" description="Lowers pKa of active site Cys" evidence="7">
    <location>
        <position position="28"/>
    </location>
</feature>
<dbReference type="PIRSF" id="PIRSF016262">
    <property type="entry name" value="LPLase"/>
    <property type="match status" value="1"/>
</dbReference>
<evidence type="ECO:0000256" key="6">
    <source>
        <dbReference type="PIRSR" id="PIRSR016262-1"/>
    </source>
</evidence>
<gene>
    <name evidence="9" type="ORF">HPP92_006394</name>
</gene>
<evidence type="ECO:0000313" key="9">
    <source>
        <dbReference type="EMBL" id="KAG0489531.1"/>
    </source>
</evidence>
<dbReference type="Proteomes" id="UP000639772">
    <property type="component" value="Chromosome 3"/>
</dbReference>
<dbReference type="SUPFAM" id="SSF55681">
    <property type="entry name" value="Class II aaRS and biotin synthetases"/>
    <property type="match status" value="1"/>
</dbReference>
<keyword evidence="4" id="KW-0808">Transferase</keyword>
<comment type="similarity">
    <text evidence="2">Belongs to the LipB family.</text>
</comment>
<evidence type="ECO:0000313" key="10">
    <source>
        <dbReference type="Proteomes" id="UP000639772"/>
    </source>
</evidence>
<dbReference type="InterPro" id="IPR004143">
    <property type="entry name" value="BPL_LPL_catalytic"/>
</dbReference>
<dbReference type="EMBL" id="JADCNM010000003">
    <property type="protein sequence ID" value="KAG0489531.1"/>
    <property type="molecule type" value="Genomic_DNA"/>
</dbReference>
<evidence type="ECO:0000259" key="8">
    <source>
        <dbReference type="PROSITE" id="PS51733"/>
    </source>
</evidence>
<evidence type="ECO:0000256" key="4">
    <source>
        <dbReference type="ARBA" id="ARBA00022679"/>
    </source>
</evidence>
<reference evidence="9 10" key="1">
    <citation type="journal article" date="2020" name="Nat. Food">
        <title>A phased Vanilla planifolia genome enables genetic improvement of flavour and production.</title>
        <authorList>
            <person name="Hasing T."/>
            <person name="Tang H."/>
            <person name="Brym M."/>
            <person name="Khazi F."/>
            <person name="Huang T."/>
            <person name="Chambers A.H."/>
        </authorList>
    </citation>
    <scope>NUCLEOTIDE SEQUENCE [LARGE SCALE GENOMIC DNA]</scope>
    <source>
        <tissue evidence="9">Leaf</tissue>
    </source>
</reference>
<dbReference type="PROSITE" id="PS51733">
    <property type="entry name" value="BPL_LPL_CATALYTIC"/>
    <property type="match status" value="1"/>
</dbReference>
<comment type="pathway">
    <text evidence="1">Protein modification; protein lipoylation via endogenous pathway; protein N(6)-(lipoyl)lysine from octanoyl-[acyl-carrier-protein]: step 1/2.</text>
</comment>
<dbReference type="PANTHER" id="PTHR10993">
    <property type="entry name" value="OCTANOYLTRANSFERASE"/>
    <property type="match status" value="1"/>
</dbReference>
<dbReference type="Gene3D" id="3.30.930.10">
    <property type="entry name" value="Bira Bifunctional Protein, Domain 2"/>
    <property type="match status" value="1"/>
</dbReference>
<dbReference type="GO" id="GO:0009249">
    <property type="term" value="P:protein lipoylation"/>
    <property type="evidence" value="ECO:0007669"/>
    <property type="project" value="InterPro"/>
</dbReference>
<comment type="caution">
    <text evidence="9">The sequence shown here is derived from an EMBL/GenBank/DDBJ whole genome shotgun (WGS) entry which is preliminary data.</text>
</comment>
<dbReference type="UniPathway" id="UPA00538">
    <property type="reaction ID" value="UER00592"/>
</dbReference>
<dbReference type="InterPro" id="IPR045864">
    <property type="entry name" value="aa-tRNA-synth_II/BPL/LPL"/>
</dbReference>
<dbReference type="AlphaFoldDB" id="A0A835RBZ4"/>
<dbReference type="InterPro" id="IPR000544">
    <property type="entry name" value="Octanoyltransferase"/>
</dbReference>
<proteinExistence type="inferred from homology"/>